<dbReference type="KEGG" id="dsu:Dsui_2103"/>
<dbReference type="STRING" id="640081.Dsui_2103"/>
<evidence type="ECO:0000313" key="2">
    <source>
        <dbReference type="EMBL" id="AEV26474.1"/>
    </source>
</evidence>
<dbReference type="Proteomes" id="UP000005633">
    <property type="component" value="Chromosome"/>
</dbReference>
<dbReference type="AlphaFoldDB" id="G8QJ56"/>
<reference evidence="2 3" key="1">
    <citation type="journal article" date="2012" name="J. Bacteriol.">
        <title>Complete genome sequence of the anaerobic perchlorate-reducing bacterium Azospira suillum strain PS.</title>
        <authorList>
            <person name="Byrne-Bailey K.G."/>
            <person name="Coates J.D."/>
        </authorList>
    </citation>
    <scope>NUCLEOTIDE SEQUENCE [LARGE SCALE GENOMIC DNA]</scope>
    <source>
        <strain evidence="3">ATCC BAA-33 / DSM 13638 / PS</strain>
    </source>
</reference>
<dbReference type="eggNOG" id="COG1396">
    <property type="taxonomic scope" value="Bacteria"/>
</dbReference>
<dbReference type="EMBL" id="CP003153">
    <property type="protein sequence ID" value="AEV26474.1"/>
    <property type="molecule type" value="Genomic_DNA"/>
</dbReference>
<organism evidence="2 3">
    <name type="scientific">Azospira oryzae (strain ATCC BAA-33 / DSM 13638 / PS)</name>
    <name type="common">Dechlorosoma suillum</name>
    <dbReference type="NCBI Taxonomy" id="640081"/>
    <lineage>
        <taxon>Bacteria</taxon>
        <taxon>Pseudomonadati</taxon>
        <taxon>Pseudomonadota</taxon>
        <taxon>Betaproteobacteria</taxon>
        <taxon>Rhodocyclales</taxon>
        <taxon>Rhodocyclaceae</taxon>
        <taxon>Azospira</taxon>
    </lineage>
</organism>
<sequence>MVVAAKTNPLRKYKELEEMTGINATSWRDVCLERKRATAEHLEAIGRLWPEYSLWLLTGRTQSESGQTSPELEQLKLLQENLGKRSAD</sequence>
<accession>G8QJ56</accession>
<dbReference type="HOGENOM" id="CLU_2462472_0_0_4"/>
<dbReference type="Gene3D" id="1.10.260.40">
    <property type="entry name" value="lambda repressor-like DNA-binding domains"/>
    <property type="match status" value="1"/>
</dbReference>
<gene>
    <name evidence="2" type="ordered locus">Dsui_2103</name>
</gene>
<feature type="region of interest" description="Disordered" evidence="1">
    <location>
        <begin position="63"/>
        <end position="88"/>
    </location>
</feature>
<evidence type="ECO:0008006" key="4">
    <source>
        <dbReference type="Google" id="ProtNLM"/>
    </source>
</evidence>
<evidence type="ECO:0000313" key="3">
    <source>
        <dbReference type="Proteomes" id="UP000005633"/>
    </source>
</evidence>
<protein>
    <recommendedName>
        <fullName evidence="4">DNA-binding protein</fullName>
    </recommendedName>
</protein>
<dbReference type="InterPro" id="IPR010982">
    <property type="entry name" value="Lambda_DNA-bd_dom_sf"/>
</dbReference>
<evidence type="ECO:0000256" key="1">
    <source>
        <dbReference type="SAM" id="MobiDB-lite"/>
    </source>
</evidence>
<feature type="compositionally biased region" description="Low complexity" evidence="1">
    <location>
        <begin position="71"/>
        <end position="81"/>
    </location>
</feature>
<dbReference type="GO" id="GO:0003677">
    <property type="term" value="F:DNA binding"/>
    <property type="evidence" value="ECO:0007669"/>
    <property type="project" value="InterPro"/>
</dbReference>
<name>G8QJ56_AZOOP</name>
<proteinExistence type="predicted"/>